<accession>A0A4Y2L0E0</accession>
<dbReference type="AlphaFoldDB" id="A0A4Y2L0E0"/>
<name>A0A4Y2L0E0_ARAVE</name>
<reference evidence="2 3" key="1">
    <citation type="journal article" date="2019" name="Sci. Rep.">
        <title>Orb-weaving spider Araneus ventricosus genome elucidates the spidroin gene catalogue.</title>
        <authorList>
            <person name="Kono N."/>
            <person name="Nakamura H."/>
            <person name="Ohtoshi R."/>
            <person name="Moran D.A.P."/>
            <person name="Shinohara A."/>
            <person name="Yoshida Y."/>
            <person name="Fujiwara M."/>
            <person name="Mori M."/>
            <person name="Tomita M."/>
            <person name="Arakawa K."/>
        </authorList>
    </citation>
    <scope>NUCLEOTIDE SEQUENCE [LARGE SCALE GENOMIC DNA]</scope>
</reference>
<gene>
    <name evidence="2" type="ORF">AVEN_24497_1</name>
</gene>
<comment type="caution">
    <text evidence="2">The sequence shown here is derived from an EMBL/GenBank/DDBJ whole genome shotgun (WGS) entry which is preliminary data.</text>
</comment>
<dbReference type="Proteomes" id="UP000499080">
    <property type="component" value="Unassembled WGS sequence"/>
</dbReference>
<keyword evidence="3" id="KW-1185">Reference proteome</keyword>
<evidence type="ECO:0000313" key="3">
    <source>
        <dbReference type="Proteomes" id="UP000499080"/>
    </source>
</evidence>
<feature type="compositionally biased region" description="Pro residues" evidence="1">
    <location>
        <begin position="1"/>
        <end position="12"/>
    </location>
</feature>
<dbReference type="EMBL" id="BGPR01005218">
    <property type="protein sequence ID" value="GBN07992.1"/>
    <property type="molecule type" value="Genomic_DNA"/>
</dbReference>
<proteinExistence type="predicted"/>
<evidence type="ECO:0000313" key="2">
    <source>
        <dbReference type="EMBL" id="GBN07992.1"/>
    </source>
</evidence>
<evidence type="ECO:0000256" key="1">
    <source>
        <dbReference type="SAM" id="MobiDB-lite"/>
    </source>
</evidence>
<sequence>MYPSIPPTPPTTSPHKGDFSFLKRASSPSHPDYSSLNPTHNPLPNALPPHWLFIARLERSYFTFIAERDEWKSNNVGIPNFPKVYANSHRDFTLTNGFWILCSKKNGSEDW</sequence>
<organism evidence="2 3">
    <name type="scientific">Araneus ventricosus</name>
    <name type="common">Orbweaver spider</name>
    <name type="synonym">Epeira ventricosa</name>
    <dbReference type="NCBI Taxonomy" id="182803"/>
    <lineage>
        <taxon>Eukaryota</taxon>
        <taxon>Metazoa</taxon>
        <taxon>Ecdysozoa</taxon>
        <taxon>Arthropoda</taxon>
        <taxon>Chelicerata</taxon>
        <taxon>Arachnida</taxon>
        <taxon>Araneae</taxon>
        <taxon>Araneomorphae</taxon>
        <taxon>Entelegynae</taxon>
        <taxon>Araneoidea</taxon>
        <taxon>Araneidae</taxon>
        <taxon>Araneus</taxon>
    </lineage>
</organism>
<protein>
    <submittedName>
        <fullName evidence="2">Uncharacterized protein</fullName>
    </submittedName>
</protein>
<feature type="region of interest" description="Disordered" evidence="1">
    <location>
        <begin position="1"/>
        <end position="41"/>
    </location>
</feature>
<feature type="compositionally biased region" description="Polar residues" evidence="1">
    <location>
        <begin position="26"/>
        <end position="41"/>
    </location>
</feature>